<dbReference type="Gene3D" id="3.30.70.270">
    <property type="match status" value="1"/>
</dbReference>
<comment type="caution">
    <text evidence="3">The sequence shown here is derived from an EMBL/GenBank/DDBJ whole genome shotgun (WGS) entry which is preliminary data.</text>
</comment>
<dbReference type="PROSITE" id="PS50887">
    <property type="entry name" value="GGDEF"/>
    <property type="match status" value="1"/>
</dbReference>
<proteinExistence type="predicted"/>
<protein>
    <recommendedName>
        <fullName evidence="5">Diguanylate cyclase</fullName>
    </recommendedName>
</protein>
<keyword evidence="4" id="KW-1185">Reference proteome</keyword>
<dbReference type="InterPro" id="IPR000160">
    <property type="entry name" value="GGDEF_dom"/>
</dbReference>
<evidence type="ECO:0000259" key="2">
    <source>
        <dbReference type="PROSITE" id="PS50887"/>
    </source>
</evidence>
<dbReference type="InterPro" id="IPR000014">
    <property type="entry name" value="PAS"/>
</dbReference>
<dbReference type="SMART" id="SM00267">
    <property type="entry name" value="GGDEF"/>
    <property type="match status" value="1"/>
</dbReference>
<dbReference type="InterPro" id="IPR043128">
    <property type="entry name" value="Rev_trsase/Diguanyl_cyclase"/>
</dbReference>
<organism evidence="3 4">
    <name type="scientific">Siminovitchia fordii</name>
    <dbReference type="NCBI Taxonomy" id="254759"/>
    <lineage>
        <taxon>Bacteria</taxon>
        <taxon>Bacillati</taxon>
        <taxon>Bacillota</taxon>
        <taxon>Bacilli</taxon>
        <taxon>Bacillales</taxon>
        <taxon>Bacillaceae</taxon>
        <taxon>Siminovitchia</taxon>
    </lineage>
</organism>
<dbReference type="RefSeq" id="WP_018709113.1">
    <property type="nucleotide sequence ID" value="NZ_BOQT01000014.1"/>
</dbReference>
<dbReference type="CDD" id="cd01949">
    <property type="entry name" value="GGDEF"/>
    <property type="match status" value="1"/>
</dbReference>
<name>A0ABQ4K916_9BACI</name>
<evidence type="ECO:0000313" key="3">
    <source>
        <dbReference type="EMBL" id="GIN22212.1"/>
    </source>
</evidence>
<gene>
    <name evidence="3" type="ORF">J1TS3_33460</name>
</gene>
<dbReference type="InterPro" id="IPR052163">
    <property type="entry name" value="DGC-Regulatory_Protein"/>
</dbReference>
<dbReference type="NCBIfam" id="TIGR00229">
    <property type="entry name" value="sensory_box"/>
    <property type="match status" value="1"/>
</dbReference>
<evidence type="ECO:0008006" key="5">
    <source>
        <dbReference type="Google" id="ProtNLM"/>
    </source>
</evidence>
<dbReference type="InterPro" id="IPR029787">
    <property type="entry name" value="Nucleotide_cyclase"/>
</dbReference>
<dbReference type="PROSITE" id="PS50112">
    <property type="entry name" value="PAS"/>
    <property type="match status" value="1"/>
</dbReference>
<dbReference type="Pfam" id="PF13426">
    <property type="entry name" value="PAS_9"/>
    <property type="match status" value="1"/>
</dbReference>
<feature type="domain" description="PAS" evidence="1">
    <location>
        <begin position="39"/>
        <end position="90"/>
    </location>
</feature>
<sequence length="301" mass="34862">MTEGLHIENYPFKQLKLGSSLTPNEMFQMSSSLLETSIVLLMDSSGRFMKANEGFYNTFNYVPEELTGLNINMLIDDPQQVESIKRDIENKCYWGGPLSLFNKYRHAIDSIVYISKCSLSNDYFLHILPLNHMDGYKKLLELAYTDELTGLSNFRKLQESVNSKVEQSHQSQSTFGLLFIDIDNFKQINDRYGHIVGDKLLKKCALRLLSEVKGQNRVFRKSGDEFIIIVDEKEEIETIKNRVQSQFKKIFVIQRLRIVVNISIGVSIYPDHGRYVDSLLNFADQAMYRTKRMNKALRKAK</sequence>
<dbReference type="SUPFAM" id="SSF55785">
    <property type="entry name" value="PYP-like sensor domain (PAS domain)"/>
    <property type="match status" value="1"/>
</dbReference>
<dbReference type="Pfam" id="PF00990">
    <property type="entry name" value="GGDEF"/>
    <property type="match status" value="1"/>
</dbReference>
<dbReference type="PANTHER" id="PTHR46663">
    <property type="entry name" value="DIGUANYLATE CYCLASE DGCT-RELATED"/>
    <property type="match status" value="1"/>
</dbReference>
<dbReference type="Proteomes" id="UP000680279">
    <property type="component" value="Unassembled WGS sequence"/>
</dbReference>
<dbReference type="SUPFAM" id="SSF55073">
    <property type="entry name" value="Nucleotide cyclase"/>
    <property type="match status" value="1"/>
</dbReference>
<reference evidence="3 4" key="1">
    <citation type="submission" date="2021-03" db="EMBL/GenBank/DDBJ databases">
        <title>Antimicrobial resistance genes in bacteria isolated from Japanese honey, and their potential for conferring macrolide and lincosamide resistance in the American foulbrood pathogen Paenibacillus larvae.</title>
        <authorList>
            <person name="Okamoto M."/>
            <person name="Kumagai M."/>
            <person name="Kanamori H."/>
            <person name="Takamatsu D."/>
        </authorList>
    </citation>
    <scope>NUCLEOTIDE SEQUENCE [LARGE SCALE GENOMIC DNA]</scope>
    <source>
        <strain evidence="3 4">J1TS3</strain>
    </source>
</reference>
<feature type="domain" description="GGDEF" evidence="2">
    <location>
        <begin position="173"/>
        <end position="301"/>
    </location>
</feature>
<dbReference type="Gene3D" id="3.30.450.20">
    <property type="entry name" value="PAS domain"/>
    <property type="match status" value="1"/>
</dbReference>
<accession>A0ABQ4K916</accession>
<dbReference type="PANTHER" id="PTHR46663:SF2">
    <property type="entry name" value="GGDEF DOMAIN-CONTAINING PROTEIN"/>
    <property type="match status" value="1"/>
</dbReference>
<evidence type="ECO:0000313" key="4">
    <source>
        <dbReference type="Proteomes" id="UP000680279"/>
    </source>
</evidence>
<dbReference type="EMBL" id="BOQT01000014">
    <property type="protein sequence ID" value="GIN22212.1"/>
    <property type="molecule type" value="Genomic_DNA"/>
</dbReference>
<dbReference type="InterPro" id="IPR035965">
    <property type="entry name" value="PAS-like_dom_sf"/>
</dbReference>
<dbReference type="NCBIfam" id="TIGR00254">
    <property type="entry name" value="GGDEF"/>
    <property type="match status" value="1"/>
</dbReference>
<evidence type="ECO:0000259" key="1">
    <source>
        <dbReference type="PROSITE" id="PS50112"/>
    </source>
</evidence>